<keyword evidence="3" id="KW-0804">Transcription</keyword>
<comment type="caution">
    <text evidence="6">The sequence shown here is derived from an EMBL/GenBank/DDBJ whole genome shotgun (WGS) entry which is preliminary data.</text>
</comment>
<dbReference type="Gene3D" id="3.40.50.2300">
    <property type="match status" value="1"/>
</dbReference>
<dbReference type="SMART" id="SM00354">
    <property type="entry name" value="HTH_LACI"/>
    <property type="match status" value="1"/>
</dbReference>
<dbReference type="CDD" id="cd01392">
    <property type="entry name" value="HTH_LacI"/>
    <property type="match status" value="1"/>
</dbReference>
<name>A0ABP6SRG2_9ACTN</name>
<dbReference type="GO" id="GO:0003677">
    <property type="term" value="F:DNA binding"/>
    <property type="evidence" value="ECO:0007669"/>
    <property type="project" value="UniProtKB-KW"/>
</dbReference>
<keyword evidence="2 6" id="KW-0238">DNA-binding</keyword>
<feature type="region of interest" description="Disordered" evidence="4">
    <location>
        <begin position="291"/>
        <end position="315"/>
    </location>
</feature>
<proteinExistence type="predicted"/>
<evidence type="ECO:0000313" key="7">
    <source>
        <dbReference type="Proteomes" id="UP001501676"/>
    </source>
</evidence>
<dbReference type="EMBL" id="BAAAYN010000005">
    <property type="protein sequence ID" value="GAA3383453.1"/>
    <property type="molecule type" value="Genomic_DNA"/>
</dbReference>
<dbReference type="SUPFAM" id="SSF47413">
    <property type="entry name" value="lambda repressor-like DNA-binding domains"/>
    <property type="match status" value="1"/>
</dbReference>
<gene>
    <name evidence="6" type="ORF">GCM10020369_09380</name>
</gene>
<keyword evidence="1" id="KW-0805">Transcription regulation</keyword>
<organism evidence="6 7">
    <name type="scientific">Cryptosporangium minutisporangium</name>
    <dbReference type="NCBI Taxonomy" id="113569"/>
    <lineage>
        <taxon>Bacteria</taxon>
        <taxon>Bacillati</taxon>
        <taxon>Actinomycetota</taxon>
        <taxon>Actinomycetes</taxon>
        <taxon>Cryptosporangiales</taxon>
        <taxon>Cryptosporangiaceae</taxon>
        <taxon>Cryptosporangium</taxon>
    </lineage>
</organism>
<evidence type="ECO:0000259" key="5">
    <source>
        <dbReference type="PROSITE" id="PS50932"/>
    </source>
</evidence>
<dbReference type="Pfam" id="PF13377">
    <property type="entry name" value="Peripla_BP_3"/>
    <property type="match status" value="1"/>
</dbReference>
<evidence type="ECO:0000256" key="3">
    <source>
        <dbReference type="ARBA" id="ARBA00023163"/>
    </source>
</evidence>
<evidence type="ECO:0000256" key="2">
    <source>
        <dbReference type="ARBA" id="ARBA00023125"/>
    </source>
</evidence>
<dbReference type="InterPro" id="IPR000843">
    <property type="entry name" value="HTH_LacI"/>
</dbReference>
<reference evidence="7" key="1">
    <citation type="journal article" date="2019" name="Int. J. Syst. Evol. Microbiol.">
        <title>The Global Catalogue of Microorganisms (GCM) 10K type strain sequencing project: providing services to taxonomists for standard genome sequencing and annotation.</title>
        <authorList>
            <consortium name="The Broad Institute Genomics Platform"/>
            <consortium name="The Broad Institute Genome Sequencing Center for Infectious Disease"/>
            <person name="Wu L."/>
            <person name="Ma J."/>
        </authorList>
    </citation>
    <scope>NUCLEOTIDE SEQUENCE [LARGE SCALE GENOMIC DNA]</scope>
    <source>
        <strain evidence="7">JCM 9458</strain>
    </source>
</reference>
<dbReference type="Gene3D" id="1.10.260.40">
    <property type="entry name" value="lambda repressor-like DNA-binding domains"/>
    <property type="match status" value="1"/>
</dbReference>
<evidence type="ECO:0000313" key="6">
    <source>
        <dbReference type="EMBL" id="GAA3383453.1"/>
    </source>
</evidence>
<dbReference type="Proteomes" id="UP001501676">
    <property type="component" value="Unassembled WGS sequence"/>
</dbReference>
<dbReference type="InterPro" id="IPR046335">
    <property type="entry name" value="LacI/GalR-like_sensor"/>
</dbReference>
<feature type="domain" description="HTH lacI-type" evidence="5">
    <location>
        <begin position="5"/>
        <end position="57"/>
    </location>
</feature>
<evidence type="ECO:0000256" key="4">
    <source>
        <dbReference type="SAM" id="MobiDB-lite"/>
    </source>
</evidence>
<dbReference type="PANTHER" id="PTHR30146">
    <property type="entry name" value="LACI-RELATED TRANSCRIPTIONAL REPRESSOR"/>
    <property type="match status" value="1"/>
</dbReference>
<dbReference type="PANTHER" id="PTHR30146:SF153">
    <property type="entry name" value="LACTOSE OPERON REPRESSOR"/>
    <property type="match status" value="1"/>
</dbReference>
<dbReference type="InterPro" id="IPR010982">
    <property type="entry name" value="Lambda_DNA-bd_dom_sf"/>
</dbReference>
<protein>
    <submittedName>
        <fullName evidence="6">LacI family DNA-binding transcriptional regulator</fullName>
    </submittedName>
</protein>
<dbReference type="Pfam" id="PF00356">
    <property type="entry name" value="LacI"/>
    <property type="match status" value="1"/>
</dbReference>
<keyword evidence="7" id="KW-1185">Reference proteome</keyword>
<accession>A0ABP6SRG2</accession>
<dbReference type="SUPFAM" id="SSF53822">
    <property type="entry name" value="Periplasmic binding protein-like I"/>
    <property type="match status" value="1"/>
</dbReference>
<evidence type="ECO:0000256" key="1">
    <source>
        <dbReference type="ARBA" id="ARBA00023015"/>
    </source>
</evidence>
<sequence length="315" mass="33134">MVSGAEVAQRAGVSRSAVSQILNGHTERFTDETVTRVREAARELGYRPSHAGRSLRRGRSDVVVTMVHERAVGPQLWDFVNSLGEDLAEVGLTHLLQIASPSDAVREAVIGLRPLAVVCTGPLPPGLHGTFAASGITVIEGALSAREAMDRSIGELQASHLFAAGYPALAPVRPVPDAGYLGTAAREAGARDWAVRHGMRVLPTVEIDLAAVDASFDSPDVGLACYNDEVALAMLGRIARAGRSVPDDVGVVGVDDSLIAHISAPTITTIRLNLEISRKAMVQYIVGGDEPDETLPIAPPPDVTVVQGESTRLPG</sequence>
<dbReference type="PROSITE" id="PS50932">
    <property type="entry name" value="HTH_LACI_2"/>
    <property type="match status" value="1"/>
</dbReference>
<dbReference type="InterPro" id="IPR028082">
    <property type="entry name" value="Peripla_BP_I"/>
</dbReference>